<name>A0A0E9NMQ3_SAICN</name>
<dbReference type="STRING" id="698492.A0A0E9NMQ3"/>
<keyword evidence="4" id="KW-1185">Reference proteome</keyword>
<dbReference type="InterPro" id="IPR021569">
    <property type="entry name" value="TUG-UBL1"/>
</dbReference>
<dbReference type="Pfam" id="PF11470">
    <property type="entry name" value="TUG-UBL1"/>
    <property type="match status" value="1"/>
</dbReference>
<reference evidence="3 4" key="3">
    <citation type="journal article" date="2015" name="Genome Announc.">
        <title>Draft Genome Sequence of the Archiascomycetous Yeast Saitoella complicata.</title>
        <authorList>
            <person name="Yamauchi K."/>
            <person name="Kondo S."/>
            <person name="Hamamoto M."/>
            <person name="Takahashi Y."/>
            <person name="Ogura Y."/>
            <person name="Hayashi T."/>
            <person name="Nishida H."/>
        </authorList>
    </citation>
    <scope>NUCLEOTIDE SEQUENCE [LARGE SCALE GENOMIC DNA]</scope>
    <source>
        <strain evidence="3 4">NRRL Y-17804</strain>
    </source>
</reference>
<evidence type="ECO:0000313" key="3">
    <source>
        <dbReference type="EMBL" id="GAO50951.1"/>
    </source>
</evidence>
<dbReference type="SUPFAM" id="SSF54236">
    <property type="entry name" value="Ubiquitin-like"/>
    <property type="match status" value="2"/>
</dbReference>
<evidence type="ECO:0000259" key="2">
    <source>
        <dbReference type="PROSITE" id="PS50033"/>
    </source>
</evidence>
<dbReference type="InterPro" id="IPR059238">
    <property type="entry name" value="UBX1_UBXN9"/>
</dbReference>
<dbReference type="GO" id="GO:0005634">
    <property type="term" value="C:nucleus"/>
    <property type="evidence" value="ECO:0007669"/>
    <property type="project" value="TreeGrafter"/>
</dbReference>
<dbReference type="InterPro" id="IPR001012">
    <property type="entry name" value="UBX_dom"/>
</dbReference>
<dbReference type="OMA" id="FPDRTHI"/>
<evidence type="ECO:0000256" key="1">
    <source>
        <dbReference type="SAM" id="MobiDB-lite"/>
    </source>
</evidence>
<dbReference type="GO" id="GO:0006886">
    <property type="term" value="P:intracellular protein transport"/>
    <property type="evidence" value="ECO:0007669"/>
    <property type="project" value="TreeGrafter"/>
</dbReference>
<feature type="region of interest" description="Disordered" evidence="1">
    <location>
        <begin position="478"/>
        <end position="508"/>
    </location>
</feature>
<reference evidence="3 4" key="1">
    <citation type="journal article" date="2011" name="J. Gen. Appl. Microbiol.">
        <title>Draft genome sequencing of the enigmatic yeast Saitoella complicata.</title>
        <authorList>
            <person name="Nishida H."/>
            <person name="Hamamoto M."/>
            <person name="Sugiyama J."/>
        </authorList>
    </citation>
    <scope>NUCLEOTIDE SEQUENCE [LARGE SCALE GENOMIC DNA]</scope>
    <source>
        <strain evidence="3 4">NRRL Y-17804</strain>
    </source>
</reference>
<organism evidence="3 4">
    <name type="scientific">Saitoella complicata (strain BCRC 22490 / CBS 7301 / JCM 7358 / NBRC 10748 / NRRL Y-17804)</name>
    <dbReference type="NCBI Taxonomy" id="698492"/>
    <lineage>
        <taxon>Eukaryota</taxon>
        <taxon>Fungi</taxon>
        <taxon>Dikarya</taxon>
        <taxon>Ascomycota</taxon>
        <taxon>Taphrinomycotina</taxon>
        <taxon>Taphrinomycotina incertae sedis</taxon>
        <taxon>Saitoella</taxon>
    </lineage>
</organism>
<dbReference type="InterPro" id="IPR029071">
    <property type="entry name" value="Ubiquitin-like_domsf"/>
</dbReference>
<sequence>MIFLIPFPFPTGSLSSFPVYLLLLGGYHSSPASVAEGGGIRRCKPKSSHQQLSMSTNITIILSPTQKYTAKPTPTTSLNSLLIQACQHLSLPDSPESYLLKHGKTTLDLSLPIRHANLPQGAKLDMILRPARSANALVTIAVQLADGKRLIKKFPASTSLWDVLRANETEDIRIVRREGEGGQWMEPVIRIGNDDIREPDLLKSTTLSSRGLFSGQHILKVSFSLSTEPLPPIDDSPVMGVVTSTSIPASRTTPIPSPTGRATAEAALPAPEPAVHPAGPNHRSLKVYNAPTSSTPHAATLPAEPELHPTAADARAIQASLTARARALDNGGLFLSAAEREKRARELKEKEGRIPKHVTEMEVSVRLPDGARLGAVFGVREGTSALFELVRSSLKSGVVEKKFHLSTGMPPRKVLESNEITIGEELGAGVGITKCLVTLIWDELTSGRESVLKEELASQGQELKGKVLEDVEMKEASKAAVEEKNVEESKEEKKEKKIPKWLMKGLKK</sequence>
<gene>
    <name evidence="3" type="ORF">G7K_5069-t1</name>
</gene>
<dbReference type="Pfam" id="PF00789">
    <property type="entry name" value="UBX"/>
    <property type="match status" value="1"/>
</dbReference>
<dbReference type="Gene3D" id="3.10.20.90">
    <property type="entry name" value="Phosphatidylinositol 3-kinase Catalytic Subunit, Chain A, domain 1"/>
    <property type="match status" value="2"/>
</dbReference>
<protein>
    <recommendedName>
        <fullName evidence="2">UBX domain-containing protein</fullName>
    </recommendedName>
</protein>
<dbReference type="PANTHER" id="PTHR46467:SF1">
    <property type="entry name" value="TETHER CONTAINING UBX DOMAIN FOR GLUT4"/>
    <property type="match status" value="1"/>
</dbReference>
<dbReference type="CDD" id="cd16105">
    <property type="entry name" value="Ubl_ASPSCR1_like"/>
    <property type="match status" value="1"/>
</dbReference>
<accession>A0A0E9NMQ3</accession>
<dbReference type="EMBL" id="BACD03000039">
    <property type="protein sequence ID" value="GAO50951.1"/>
    <property type="molecule type" value="Genomic_DNA"/>
</dbReference>
<dbReference type="GO" id="GO:0012506">
    <property type="term" value="C:vesicle membrane"/>
    <property type="evidence" value="ECO:0007669"/>
    <property type="project" value="TreeGrafter"/>
</dbReference>
<dbReference type="CDD" id="cd17075">
    <property type="entry name" value="UBX1_UBXN9"/>
    <property type="match status" value="1"/>
</dbReference>
<reference evidence="3 4" key="2">
    <citation type="journal article" date="2014" name="J. Gen. Appl. Microbiol.">
        <title>The early diverging ascomycetous budding yeast Saitoella complicata has three histone deacetylases belonging to the Clr6, Hos2, and Rpd3 lineages.</title>
        <authorList>
            <person name="Nishida H."/>
            <person name="Matsumoto T."/>
            <person name="Kondo S."/>
            <person name="Hamamoto M."/>
            <person name="Yoshikawa H."/>
        </authorList>
    </citation>
    <scope>NUCLEOTIDE SEQUENCE [LARGE SCALE GENOMIC DNA]</scope>
    <source>
        <strain evidence="3 4">NRRL Y-17804</strain>
    </source>
</reference>
<proteinExistence type="predicted"/>
<dbReference type="AlphaFoldDB" id="A0A0E9NMQ3"/>
<dbReference type="PROSITE" id="PS50033">
    <property type="entry name" value="UBX"/>
    <property type="match status" value="1"/>
</dbReference>
<dbReference type="PANTHER" id="PTHR46467">
    <property type="entry name" value="TETHER CONTAINING UBX DOMAIN FOR GLUT4"/>
    <property type="match status" value="1"/>
</dbReference>
<comment type="caution">
    <text evidence="3">The sequence shown here is derived from an EMBL/GenBank/DDBJ whole genome shotgun (WGS) entry which is preliminary data.</text>
</comment>
<feature type="domain" description="UBX" evidence="2">
    <location>
        <begin position="356"/>
        <end position="427"/>
    </location>
</feature>
<dbReference type="GO" id="GO:0005737">
    <property type="term" value="C:cytoplasm"/>
    <property type="evidence" value="ECO:0007669"/>
    <property type="project" value="TreeGrafter"/>
</dbReference>
<dbReference type="Proteomes" id="UP000033140">
    <property type="component" value="Unassembled WGS sequence"/>
</dbReference>
<feature type="compositionally biased region" description="Basic and acidic residues" evidence="1">
    <location>
        <begin position="478"/>
        <end position="495"/>
    </location>
</feature>
<evidence type="ECO:0000313" key="4">
    <source>
        <dbReference type="Proteomes" id="UP000033140"/>
    </source>
</evidence>